<dbReference type="EMBL" id="BMQD01000015">
    <property type="protein sequence ID" value="GGK81668.1"/>
    <property type="molecule type" value="Genomic_DNA"/>
</dbReference>
<name>A0AA37BJN8_9ACTN</name>
<evidence type="ECO:0000313" key="1">
    <source>
        <dbReference type="EMBL" id="GGK81668.1"/>
    </source>
</evidence>
<evidence type="ECO:0000313" key="2">
    <source>
        <dbReference type="Proteomes" id="UP000627984"/>
    </source>
</evidence>
<gene>
    <name evidence="1" type="ORF">GCM10010126_46230</name>
</gene>
<dbReference type="Proteomes" id="UP000627984">
    <property type="component" value="Unassembled WGS sequence"/>
</dbReference>
<organism evidence="1 2">
    <name type="scientific">Planomonospora parontospora</name>
    <dbReference type="NCBI Taxonomy" id="58119"/>
    <lineage>
        <taxon>Bacteria</taxon>
        <taxon>Bacillati</taxon>
        <taxon>Actinomycetota</taxon>
        <taxon>Actinomycetes</taxon>
        <taxon>Streptosporangiales</taxon>
        <taxon>Streptosporangiaceae</taxon>
        <taxon>Planomonospora</taxon>
    </lineage>
</organism>
<reference evidence="1" key="2">
    <citation type="submission" date="2022-09" db="EMBL/GenBank/DDBJ databases">
        <authorList>
            <person name="Sun Q."/>
            <person name="Ohkuma M."/>
        </authorList>
    </citation>
    <scope>NUCLEOTIDE SEQUENCE</scope>
    <source>
        <strain evidence="1">JCM 3093</strain>
    </source>
</reference>
<comment type="caution">
    <text evidence="1">The sequence shown here is derived from an EMBL/GenBank/DDBJ whole genome shotgun (WGS) entry which is preliminary data.</text>
</comment>
<sequence length="60" mass="6660">MFLPWNPASWFLGREVRRIDAGTLEAPVQADRRERTRGAARTVSTDDGRVAHAAAVLVIQ</sequence>
<dbReference type="RefSeq" id="WP_204054576.1">
    <property type="nucleotide sequence ID" value="NZ_JBHSVA010000001.1"/>
</dbReference>
<dbReference type="AlphaFoldDB" id="A0AA37BJN8"/>
<protein>
    <submittedName>
        <fullName evidence="1">Uncharacterized protein</fullName>
    </submittedName>
</protein>
<proteinExistence type="predicted"/>
<reference evidence="1" key="1">
    <citation type="journal article" date="2014" name="Int. J. Syst. Evol. Microbiol.">
        <title>Complete genome sequence of Corynebacterium casei LMG S-19264T (=DSM 44701T), isolated from a smear-ripened cheese.</title>
        <authorList>
            <consortium name="US DOE Joint Genome Institute (JGI-PGF)"/>
            <person name="Walter F."/>
            <person name="Albersmeier A."/>
            <person name="Kalinowski J."/>
            <person name="Ruckert C."/>
        </authorList>
    </citation>
    <scope>NUCLEOTIDE SEQUENCE</scope>
    <source>
        <strain evidence="1">JCM 3093</strain>
    </source>
</reference>
<accession>A0AA37BJN8</accession>